<dbReference type="EMBL" id="CP042469">
    <property type="protein sequence ID" value="QOX62211.1"/>
    <property type="molecule type" value="Genomic_DNA"/>
</dbReference>
<evidence type="ECO:0000313" key="2">
    <source>
        <dbReference type="Proteomes" id="UP000594014"/>
    </source>
</evidence>
<proteinExistence type="predicted"/>
<sequence length="585" mass="65091">MKRERNETMNLLQGLMGAAGCASGTAVVIENRDIVIEKRLVKEPETEISGIQEARKKYDLQLMELEMKAEKEVGEDGAGIFLAYREMLSDDVFFDKIFSQIRLEKVNAEYAIDQERAELAGIFEQMDDAYLKERATDINNVCIELIAVIQKVDRGMGFDRSRGSDLIAVAEDLTPADTIKMDKSILKGIITETGGVTSHTVILAKTLGIPAIVGVKGARSAISTGDAVLVYGDEGKLVICPGEAEKKEFETRLDQESRKKALFDSAKSRPAVTLDGKTVRVNINSGDSDSIANFKCDECDGVGLFRTEFIYMDHSDYPTEEEQFEIYRSMAQMNQGKELIIRTLDIGGDKQLEYMDLPKESNPFLGYRAIRLCLERVDVFKTQLRAILRAGVFGDVKIMFPMIVNLEELLKAKEILEEAKKELKAEGTDFRADIPVGIMVETPAAVLLSDKLAEEVSFFSIGSNDLIQYTTASDRMNERVQSLYDSFNISVLRSIRMVCENAARHGVAVGICGEAASDTKLVPLWVAMGVDELSMVPSQVAKVKYMIGRLSKEEMQRELAEVLAMGRIQDVKDRLAEIESKLLNQ</sequence>
<name>A0ACD1A733_9FIRM</name>
<gene>
    <name evidence="1" type="primary">ptsP</name>
    <name evidence="1" type="ORF">FRZ06_02005</name>
</gene>
<keyword evidence="1" id="KW-0808">Transferase</keyword>
<protein>
    <submittedName>
        <fullName evidence="1">Phosphoenolpyruvate--protein phosphotransferase</fullName>
        <ecNumber evidence="1">2.7.3.9</ecNumber>
    </submittedName>
</protein>
<accession>A0ACD1A733</accession>
<reference evidence="1" key="1">
    <citation type="submission" date="2019-08" db="EMBL/GenBank/DDBJ databases">
        <title>Genome sequence of Clostridiales bacterium MT110.</title>
        <authorList>
            <person name="Cao J."/>
        </authorList>
    </citation>
    <scope>NUCLEOTIDE SEQUENCE</scope>
    <source>
        <strain evidence="1">MT110</strain>
    </source>
</reference>
<dbReference type="Proteomes" id="UP000594014">
    <property type="component" value="Chromosome"/>
</dbReference>
<keyword evidence="2" id="KW-1185">Reference proteome</keyword>
<evidence type="ECO:0000313" key="1">
    <source>
        <dbReference type="EMBL" id="QOX62211.1"/>
    </source>
</evidence>
<organism evidence="1 2">
    <name type="scientific">Anoxybacterium hadale</name>
    <dbReference type="NCBI Taxonomy" id="3408580"/>
    <lineage>
        <taxon>Bacteria</taxon>
        <taxon>Bacillati</taxon>
        <taxon>Bacillota</taxon>
        <taxon>Clostridia</taxon>
        <taxon>Peptostreptococcales</taxon>
        <taxon>Anaerovoracaceae</taxon>
        <taxon>Anoxybacterium</taxon>
    </lineage>
</organism>
<dbReference type="EC" id="2.7.3.9" evidence="1"/>